<feature type="transmembrane region" description="Helical" evidence="1">
    <location>
        <begin position="7"/>
        <end position="28"/>
    </location>
</feature>
<protein>
    <recommendedName>
        <fullName evidence="4">Holin</fullName>
    </recommendedName>
</protein>
<evidence type="ECO:0008006" key="4">
    <source>
        <dbReference type="Google" id="ProtNLM"/>
    </source>
</evidence>
<organism evidence="2 3">
    <name type="scientific">Candidatus Magnetobacterium casense</name>
    <dbReference type="NCBI Taxonomy" id="1455061"/>
    <lineage>
        <taxon>Bacteria</taxon>
        <taxon>Pseudomonadati</taxon>
        <taxon>Nitrospirota</taxon>
        <taxon>Thermodesulfovibrionia</taxon>
        <taxon>Thermodesulfovibrionales</taxon>
        <taxon>Candidatus Magnetobacteriaceae</taxon>
        <taxon>Candidatus Magnetobacterium</taxon>
    </lineage>
</organism>
<keyword evidence="1" id="KW-1133">Transmembrane helix</keyword>
<proteinExistence type="predicted"/>
<accession>A0ABS6S2K5</accession>
<name>A0ABS6S2K5_9BACT</name>
<evidence type="ECO:0000313" key="2">
    <source>
        <dbReference type="EMBL" id="MBV6342820.1"/>
    </source>
</evidence>
<evidence type="ECO:0000256" key="1">
    <source>
        <dbReference type="SAM" id="Phobius"/>
    </source>
</evidence>
<keyword evidence="1" id="KW-0472">Membrane</keyword>
<dbReference type="Proteomes" id="UP001196980">
    <property type="component" value="Unassembled WGS sequence"/>
</dbReference>
<comment type="caution">
    <text evidence="2">The sequence shown here is derived from an EMBL/GenBank/DDBJ whole genome shotgun (WGS) entry which is preliminary data.</text>
</comment>
<sequence length="64" mass="6565">MDWRTWLKGLVSAGIGAAANSVTVMIVAPETFNINEGLPKLGAVAAVSALVAVAGYLKQSPLPK</sequence>
<keyword evidence="1" id="KW-0812">Transmembrane</keyword>
<reference evidence="2 3" key="1">
    <citation type="journal article" date="2020" name="J Geophys Res Biogeosci">
        <title>Magnetotaxis as an Adaptation to Enable Bacterial Shuttling of Microbial Sulfur and Sulfur Cycling Across Aquatic Oxic#Anoxic Interfaces.</title>
        <authorList>
            <person name="Li J."/>
            <person name="Liu P."/>
            <person name="Wang J."/>
            <person name="Roberts A.P."/>
            <person name="Pan Y."/>
        </authorList>
    </citation>
    <scope>NUCLEOTIDE SEQUENCE [LARGE SCALE GENOMIC DNA]</scope>
    <source>
        <strain evidence="2 3">MYR-1_YQ</strain>
    </source>
</reference>
<dbReference type="RefSeq" id="WP_218253432.1">
    <property type="nucleotide sequence ID" value="NZ_JABXWD010000350.1"/>
</dbReference>
<gene>
    <name evidence="2" type="ORF">HWQ67_14635</name>
</gene>
<dbReference type="EMBL" id="JABXWD010000350">
    <property type="protein sequence ID" value="MBV6342820.1"/>
    <property type="molecule type" value="Genomic_DNA"/>
</dbReference>
<keyword evidence="3" id="KW-1185">Reference proteome</keyword>
<feature type="transmembrane region" description="Helical" evidence="1">
    <location>
        <begin position="40"/>
        <end position="57"/>
    </location>
</feature>
<evidence type="ECO:0000313" key="3">
    <source>
        <dbReference type="Proteomes" id="UP001196980"/>
    </source>
</evidence>